<feature type="domain" description="SecDF P1 head subdomain" evidence="2">
    <location>
        <begin position="193"/>
        <end position="290"/>
    </location>
</feature>
<dbReference type="AlphaFoldDB" id="A0A6G6GKW0"/>
<keyword evidence="1" id="KW-0732">Signal</keyword>
<proteinExistence type="predicted"/>
<sequence>MRLLKYIILLAVVVSTSSCGNFLDKPDKQVVAILKVENPKQTTEAIQALQERFKKFGVLAEVAQITNNEIKVELQTSGVAEVVRNNMTATTKLEFYEVISNVEVSENFKKVLQLNDSIVQQFRENFEFSQHSGMPTIGYTHAADTIMIRRFLDNYLPKMSANVPVNKQRWLWGIMDADGLVPLYLVKTDANGNPAMGGNMVENARQTTDQIGRAAIAIQMYPNVANQWAVLTEQAYKKQFQIAMVINGLVYSAPGVVFGPIEGGRSEITGDFTVEEAQELAAKIALGYLPKMELISFDVQPLD</sequence>
<gene>
    <name evidence="3" type="ORF">G5B37_06170</name>
</gene>
<organism evidence="3 4">
    <name type="scientific">Rasiella rasia</name>
    <dbReference type="NCBI Taxonomy" id="2744027"/>
    <lineage>
        <taxon>Bacteria</taxon>
        <taxon>Pseudomonadati</taxon>
        <taxon>Bacteroidota</taxon>
        <taxon>Flavobacteriia</taxon>
        <taxon>Flavobacteriales</taxon>
        <taxon>Flavobacteriaceae</taxon>
        <taxon>Rasiella</taxon>
    </lineage>
</organism>
<dbReference type="Pfam" id="PF22599">
    <property type="entry name" value="SecDF_P1_head"/>
    <property type="match status" value="1"/>
</dbReference>
<dbReference type="Gene3D" id="3.30.1360.200">
    <property type="match status" value="1"/>
</dbReference>
<protein>
    <recommendedName>
        <fullName evidence="2">SecDF P1 head subdomain domain-containing protein</fullName>
    </recommendedName>
</protein>
<dbReference type="EMBL" id="CP049057">
    <property type="protein sequence ID" value="QIE59157.1"/>
    <property type="molecule type" value="Genomic_DNA"/>
</dbReference>
<dbReference type="Proteomes" id="UP000505306">
    <property type="component" value="Chromosome"/>
</dbReference>
<accession>A0A6G6GKW0</accession>
<keyword evidence="4" id="KW-1185">Reference proteome</keyword>
<feature type="signal peptide" evidence="1">
    <location>
        <begin position="1"/>
        <end position="20"/>
    </location>
</feature>
<evidence type="ECO:0000256" key="1">
    <source>
        <dbReference type="SAM" id="SignalP"/>
    </source>
</evidence>
<dbReference type="RefSeq" id="WP_164679186.1">
    <property type="nucleotide sequence ID" value="NZ_CP049057.1"/>
</dbReference>
<evidence type="ECO:0000313" key="3">
    <source>
        <dbReference type="EMBL" id="QIE59157.1"/>
    </source>
</evidence>
<feature type="chain" id="PRO_5026150730" description="SecDF P1 head subdomain domain-containing protein" evidence="1">
    <location>
        <begin position="21"/>
        <end position="303"/>
    </location>
</feature>
<dbReference type="InterPro" id="IPR054384">
    <property type="entry name" value="SecDF_P1_head"/>
</dbReference>
<dbReference type="PROSITE" id="PS51257">
    <property type="entry name" value="PROKAR_LIPOPROTEIN"/>
    <property type="match status" value="1"/>
</dbReference>
<dbReference type="KEGG" id="mgel:G5B37_06170"/>
<reference evidence="3 4" key="1">
    <citation type="submission" date="2020-02" db="EMBL/GenBank/DDBJ databases">
        <title>Complete genome sequence of Flavobacteriaceae bacterium.</title>
        <authorList>
            <person name="Kim S.-J."/>
            <person name="Kim Y.-S."/>
            <person name="Kim K.-H."/>
        </authorList>
    </citation>
    <scope>NUCLEOTIDE SEQUENCE [LARGE SCALE GENOMIC DNA]</scope>
    <source>
        <strain evidence="3 4">RR4-40</strain>
    </source>
</reference>
<name>A0A6G6GKW0_9FLAO</name>
<evidence type="ECO:0000259" key="2">
    <source>
        <dbReference type="Pfam" id="PF22599"/>
    </source>
</evidence>
<evidence type="ECO:0000313" key="4">
    <source>
        <dbReference type="Proteomes" id="UP000505306"/>
    </source>
</evidence>